<protein>
    <submittedName>
        <fullName evidence="1">Uncharacterized protein</fullName>
    </submittedName>
</protein>
<comment type="caution">
    <text evidence="1">The sequence shown here is derived from an EMBL/GenBank/DDBJ whole genome shotgun (WGS) entry which is preliminary data.</text>
</comment>
<gene>
    <name evidence="1" type="ORF">LCGC14_0784070</name>
</gene>
<sequence length="43" mass="5072">MNKSLTSFKNLLRAEKIDLDSKEFAFLNHQLYALIAFEVRDLK</sequence>
<proteinExistence type="predicted"/>
<dbReference type="EMBL" id="LAZR01002041">
    <property type="protein sequence ID" value="KKN35380.1"/>
    <property type="molecule type" value="Genomic_DNA"/>
</dbReference>
<name>A0A0F9PUT4_9ZZZZ</name>
<feature type="non-terminal residue" evidence="1">
    <location>
        <position position="43"/>
    </location>
</feature>
<evidence type="ECO:0000313" key="1">
    <source>
        <dbReference type="EMBL" id="KKN35380.1"/>
    </source>
</evidence>
<reference evidence="1" key="1">
    <citation type="journal article" date="2015" name="Nature">
        <title>Complex archaea that bridge the gap between prokaryotes and eukaryotes.</title>
        <authorList>
            <person name="Spang A."/>
            <person name="Saw J.H."/>
            <person name="Jorgensen S.L."/>
            <person name="Zaremba-Niedzwiedzka K."/>
            <person name="Martijn J."/>
            <person name="Lind A.E."/>
            <person name="van Eijk R."/>
            <person name="Schleper C."/>
            <person name="Guy L."/>
            <person name="Ettema T.J."/>
        </authorList>
    </citation>
    <scope>NUCLEOTIDE SEQUENCE</scope>
</reference>
<accession>A0A0F9PUT4</accession>
<organism evidence="1">
    <name type="scientific">marine sediment metagenome</name>
    <dbReference type="NCBI Taxonomy" id="412755"/>
    <lineage>
        <taxon>unclassified sequences</taxon>
        <taxon>metagenomes</taxon>
        <taxon>ecological metagenomes</taxon>
    </lineage>
</organism>
<dbReference type="AlphaFoldDB" id="A0A0F9PUT4"/>